<comment type="caution">
    <text evidence="2">The sequence shown here is derived from an EMBL/GenBank/DDBJ whole genome shotgun (WGS) entry which is preliminary data.</text>
</comment>
<gene>
    <name evidence="2" type="ORF">AFUS01_LOCUS45016</name>
</gene>
<evidence type="ECO:0000313" key="2">
    <source>
        <dbReference type="EMBL" id="CAG7835679.1"/>
    </source>
</evidence>
<feature type="compositionally biased region" description="Basic and acidic residues" evidence="1">
    <location>
        <begin position="76"/>
        <end position="98"/>
    </location>
</feature>
<accession>A0A8J2PWF0</accession>
<feature type="compositionally biased region" description="Basic and acidic residues" evidence="1">
    <location>
        <begin position="173"/>
        <end position="200"/>
    </location>
</feature>
<sequence length="751" mass="83501">MRLRVNPKRTAKALTTPGGSKKRGRGRPPLNKPAESIKNLFGNKSKGQTKVPAKVSGNKPKAVAGSSSEKPSAAKVEVKKEKEEPKVEDAKIEAKKLPEPPPPSKEPPEPPISKTTVSNSAPVEEKKEKPPPRVLAKSPGVTLRGASQAKTPVTPKPAEKVVEPTPLETPVVTEKEKEKEGEDSIENKINKDEVEDKQVAKTEPVGLGEEKQLVIKLDKLVTQEMPQPKRSERAAVVQKRKLSEESPRPATGKRGRPPSRPKVQTQEETEQKEKDKDTKTPQEKDERSFERFYAKVKEESVVSERWSFGGVLWDPTKKMKVMAASEVDVTSNGNMRLRRCVQVFENMTVRVMVEGADMSSTFTTTGNVKNANEVSQLIHKVATSKICSGIKNFGATDKVYFPHCVLRGESYFAPECPIVIDYGVVGPLCQHCNRLRNMIHRRNVKETNLLYSKFSRAPVKNIRSGFGKQLYSMLTDMIEASSVDAKKERKKLRRMIPANAKEYPFRSDTKSEGLDENQHILQQQQQLQIQLAQQLQLQQQQQQQIQQYIKSDSAGNITISSLPSNTIVTPSTVSSEFMRLAKPFMGQSLNSEMMTFNVVSGQRGSYKVSREGGQLTTSGGNFTGTVLTPGEMHMVEQLVLQEGHDVGNVIIQNSGDFTLAEGQEYELIGEADPNNPIQVLEVLKEENESNNTIEIIEVDDQTLAQLTSQNLSNFIIQEPTSDFEVQEIDADDPNFRHLVKALNPGTVVYQS</sequence>
<feature type="compositionally biased region" description="Basic and acidic residues" evidence="1">
    <location>
        <begin position="269"/>
        <end position="287"/>
    </location>
</feature>
<keyword evidence="3" id="KW-1185">Reference proteome</keyword>
<name>A0A8J2PWF0_9HEXA</name>
<dbReference type="Proteomes" id="UP000708208">
    <property type="component" value="Unassembled WGS sequence"/>
</dbReference>
<organism evidence="2 3">
    <name type="scientific">Allacma fusca</name>
    <dbReference type="NCBI Taxonomy" id="39272"/>
    <lineage>
        <taxon>Eukaryota</taxon>
        <taxon>Metazoa</taxon>
        <taxon>Ecdysozoa</taxon>
        <taxon>Arthropoda</taxon>
        <taxon>Hexapoda</taxon>
        <taxon>Collembola</taxon>
        <taxon>Symphypleona</taxon>
        <taxon>Sminthuridae</taxon>
        <taxon>Allacma</taxon>
    </lineage>
</organism>
<feature type="compositionally biased region" description="Pro residues" evidence="1">
    <location>
        <begin position="99"/>
        <end position="111"/>
    </location>
</feature>
<evidence type="ECO:0000313" key="3">
    <source>
        <dbReference type="Proteomes" id="UP000708208"/>
    </source>
</evidence>
<dbReference type="AlphaFoldDB" id="A0A8J2PWF0"/>
<feature type="compositionally biased region" description="Low complexity" evidence="1">
    <location>
        <begin position="163"/>
        <end position="172"/>
    </location>
</feature>
<feature type="compositionally biased region" description="Basic and acidic residues" evidence="1">
    <location>
        <begin position="208"/>
        <end position="233"/>
    </location>
</feature>
<evidence type="ECO:0000256" key="1">
    <source>
        <dbReference type="SAM" id="MobiDB-lite"/>
    </source>
</evidence>
<feature type="region of interest" description="Disordered" evidence="1">
    <location>
        <begin position="1"/>
        <end position="287"/>
    </location>
</feature>
<dbReference type="EMBL" id="CAJVCH010570723">
    <property type="protein sequence ID" value="CAG7835679.1"/>
    <property type="molecule type" value="Genomic_DNA"/>
</dbReference>
<feature type="compositionally biased region" description="Basic residues" evidence="1">
    <location>
        <begin position="1"/>
        <end position="11"/>
    </location>
</feature>
<reference evidence="2" key="1">
    <citation type="submission" date="2021-06" db="EMBL/GenBank/DDBJ databases">
        <authorList>
            <person name="Hodson N. C."/>
            <person name="Mongue J. A."/>
            <person name="Jaron S. K."/>
        </authorList>
    </citation>
    <scope>NUCLEOTIDE SEQUENCE</scope>
</reference>
<protein>
    <submittedName>
        <fullName evidence="2">Uncharacterized protein</fullName>
    </submittedName>
</protein>
<proteinExistence type="predicted"/>